<evidence type="ECO:0000313" key="1">
    <source>
        <dbReference type="EMBL" id="GAA4493412.1"/>
    </source>
</evidence>
<dbReference type="Proteomes" id="UP001501321">
    <property type="component" value="Unassembled WGS sequence"/>
</dbReference>
<proteinExistence type="predicted"/>
<dbReference type="RefSeq" id="WP_345009463.1">
    <property type="nucleotide sequence ID" value="NZ_BAABFC010000001.1"/>
</dbReference>
<name>A0ABP8PX55_9GAMM</name>
<gene>
    <name evidence="1" type="ORF">GCM10023095_03620</name>
</gene>
<dbReference type="EMBL" id="BAABFC010000001">
    <property type="protein sequence ID" value="GAA4493412.1"/>
    <property type="molecule type" value="Genomic_DNA"/>
</dbReference>
<sequence length="187" mass="21091">MRFIIFTIILSCSFSAIGVVREDSDVEHTKKSIEFRINYENGRTDTLIYEYSSHVKSFMEQKGSSSTLTHPIDTRRCGYRVSGYVKRESFFLSGGGQKIPFEKLNKVYTDPISNYPEPLVIDYISGKHKTCGDYESAFSKAKETMRSTADGVLLKIMEDDIKKNKAADEIRTTVGGKTVIEVGNRDA</sequence>
<accession>A0ABP8PX55</accession>
<organism evidence="1 2">
    <name type="scientific">Pseudaeromonas paramecii</name>
    <dbReference type="NCBI Taxonomy" id="2138166"/>
    <lineage>
        <taxon>Bacteria</taxon>
        <taxon>Pseudomonadati</taxon>
        <taxon>Pseudomonadota</taxon>
        <taxon>Gammaproteobacteria</taxon>
        <taxon>Aeromonadales</taxon>
        <taxon>Aeromonadaceae</taxon>
        <taxon>Pseudaeromonas</taxon>
    </lineage>
</organism>
<protein>
    <submittedName>
        <fullName evidence="1">Uncharacterized protein</fullName>
    </submittedName>
</protein>
<comment type="caution">
    <text evidence="1">The sequence shown here is derived from an EMBL/GenBank/DDBJ whole genome shotgun (WGS) entry which is preliminary data.</text>
</comment>
<keyword evidence="2" id="KW-1185">Reference proteome</keyword>
<reference evidence="2" key="1">
    <citation type="journal article" date="2019" name="Int. J. Syst. Evol. Microbiol.">
        <title>The Global Catalogue of Microorganisms (GCM) 10K type strain sequencing project: providing services to taxonomists for standard genome sequencing and annotation.</title>
        <authorList>
            <consortium name="The Broad Institute Genomics Platform"/>
            <consortium name="The Broad Institute Genome Sequencing Center for Infectious Disease"/>
            <person name="Wu L."/>
            <person name="Ma J."/>
        </authorList>
    </citation>
    <scope>NUCLEOTIDE SEQUENCE [LARGE SCALE GENOMIC DNA]</scope>
    <source>
        <strain evidence="2">JCM 32226</strain>
    </source>
</reference>
<evidence type="ECO:0000313" key="2">
    <source>
        <dbReference type="Proteomes" id="UP001501321"/>
    </source>
</evidence>